<dbReference type="Proteomes" id="UP001139089">
    <property type="component" value="Unassembled WGS sequence"/>
</dbReference>
<keyword evidence="2" id="KW-1185">Reference proteome</keyword>
<dbReference type="EMBL" id="JAJOZR010000007">
    <property type="protein sequence ID" value="MCD7109956.1"/>
    <property type="molecule type" value="Genomic_DNA"/>
</dbReference>
<comment type="caution">
    <text evidence="1">The sequence shown here is derived from an EMBL/GenBank/DDBJ whole genome shotgun (WGS) entry which is preliminary data.</text>
</comment>
<sequence length="124" mass="13726">MNTHTTISPMQQPTPTDRNAVADVIERFETADTAFLSLMMDNPHQDDALIDGLHRFLDRAAGARFLYTLKLEQRGVWLGNAAPARLQIRLTEAARSSQHAAYQAFRTGLTKSGGLERAFPKASV</sequence>
<reference evidence="1" key="1">
    <citation type="submission" date="2021-12" db="EMBL/GenBank/DDBJ databases">
        <authorList>
            <person name="Li Y."/>
        </authorList>
    </citation>
    <scope>NUCLEOTIDE SEQUENCE</scope>
    <source>
        <strain evidence="1">DKSPLA3</strain>
    </source>
</reference>
<accession>A0A9X1NVC4</accession>
<proteinExistence type="predicted"/>
<evidence type="ECO:0000313" key="1">
    <source>
        <dbReference type="EMBL" id="MCD7109956.1"/>
    </source>
</evidence>
<organism evidence="1 2">
    <name type="scientific">Rhizobium quercicola</name>
    <dbReference type="NCBI Taxonomy" id="2901226"/>
    <lineage>
        <taxon>Bacteria</taxon>
        <taxon>Pseudomonadati</taxon>
        <taxon>Pseudomonadota</taxon>
        <taxon>Alphaproteobacteria</taxon>
        <taxon>Hyphomicrobiales</taxon>
        <taxon>Rhizobiaceae</taxon>
        <taxon>Rhizobium/Agrobacterium group</taxon>
        <taxon>Rhizobium</taxon>
    </lineage>
</organism>
<dbReference type="AlphaFoldDB" id="A0A9X1NVC4"/>
<gene>
    <name evidence="1" type="ORF">LRX75_13000</name>
</gene>
<dbReference type="RefSeq" id="WP_231814978.1">
    <property type="nucleotide sequence ID" value="NZ_JAJOZR010000007.1"/>
</dbReference>
<name>A0A9X1NVC4_9HYPH</name>
<evidence type="ECO:0000313" key="2">
    <source>
        <dbReference type="Proteomes" id="UP001139089"/>
    </source>
</evidence>
<protein>
    <submittedName>
        <fullName evidence="1">Uncharacterized protein</fullName>
    </submittedName>
</protein>